<feature type="transmembrane region" description="Helical" evidence="8">
    <location>
        <begin position="107"/>
        <end position="129"/>
    </location>
</feature>
<organism evidence="10 11">
    <name type="scientific">Heterorhabditis bacteriophora</name>
    <name type="common">Entomopathogenic nematode worm</name>
    <dbReference type="NCBI Taxonomy" id="37862"/>
    <lineage>
        <taxon>Eukaryota</taxon>
        <taxon>Metazoa</taxon>
        <taxon>Ecdysozoa</taxon>
        <taxon>Nematoda</taxon>
        <taxon>Chromadorea</taxon>
        <taxon>Rhabditida</taxon>
        <taxon>Rhabditina</taxon>
        <taxon>Rhabditomorpha</taxon>
        <taxon>Strongyloidea</taxon>
        <taxon>Heterorhabditidae</taxon>
        <taxon>Heterorhabditis</taxon>
    </lineage>
</organism>
<keyword evidence="10" id="KW-1185">Reference proteome</keyword>
<feature type="transmembrane region" description="Helical" evidence="8">
    <location>
        <begin position="65"/>
        <end position="86"/>
    </location>
</feature>
<dbReference type="PROSITE" id="PS00237">
    <property type="entry name" value="G_PROTEIN_RECEP_F1_1"/>
    <property type="match status" value="1"/>
</dbReference>
<evidence type="ECO:0000313" key="11">
    <source>
        <dbReference type="WBParaSite" id="Hba_08802"/>
    </source>
</evidence>
<accession>A0A1I7WUI3</accession>
<evidence type="ECO:0000256" key="8">
    <source>
        <dbReference type="SAM" id="Phobius"/>
    </source>
</evidence>
<evidence type="ECO:0000259" key="9">
    <source>
        <dbReference type="PROSITE" id="PS50262"/>
    </source>
</evidence>
<dbReference type="PANTHER" id="PTHR45695">
    <property type="entry name" value="LEUCOKININ RECEPTOR-RELATED"/>
    <property type="match status" value="1"/>
</dbReference>
<sequence>MIMDVEDLDKYCNRTLNRQIISEDQYLKAPFDDSCLEVLALTNIPFLWLPSIDFEFPYSRFFCKIANVLPGSNIYCSTLTISVMAIDRYYSVKRLKMTSNRRQCMQAVCVSLVIWIVSFILSIPLLLYYDTSMLYVVKQCTINRLSKVLNYVLRKPYIKIILPLKVIFINDYLFSVLYSIHLKSILILQSLVFILDLLSCSFRNNSFHNSEQGSGICSALHRSLRGTLYKFPSTLRSDASYLSRTKTPADNSKHQHPSPLAEKHRFFSCSNKRALDRIVLDADSEKDSFKFGVNPNRIAAYEHPTFLSEFWNFWKAHLLSASSAKIQALKEAVVFHDGLKDIARKCSNGKLQLHKEMISNIVFLGPEAVTSCRSFLTRWSKRHLKYTHLFLFLFVKDVLNLRTTAKSLLAMKLMLILFFCAYAVADNVFPDLEQVTPEMRFGLQLTLCGSKAITIVCREHSAIIELCKNKTGDWSDAAAFFDMGFYETLMREIPEYRFVDIIENLKMGRELSSVRFHSFAFVFQKYSRSIVFTYQQVCQYLIQHEIITYLVFKKYKNFIAEMEKCL</sequence>
<evidence type="ECO:0000256" key="5">
    <source>
        <dbReference type="ARBA" id="ARBA00023136"/>
    </source>
</evidence>
<dbReference type="GO" id="GO:0005886">
    <property type="term" value="C:plasma membrane"/>
    <property type="evidence" value="ECO:0007669"/>
    <property type="project" value="TreeGrafter"/>
</dbReference>
<evidence type="ECO:0000256" key="7">
    <source>
        <dbReference type="ARBA" id="ARBA00023224"/>
    </source>
</evidence>
<keyword evidence="7" id="KW-0807">Transducer</keyword>
<keyword evidence="4" id="KW-0297">G-protein coupled receptor</keyword>
<dbReference type="InterPro" id="IPR000276">
    <property type="entry name" value="GPCR_Rhodpsn"/>
</dbReference>
<name>A0A1I7WUI3_HETBA</name>
<dbReference type="PANTHER" id="PTHR45695:SF9">
    <property type="entry name" value="LEUCOKININ RECEPTOR"/>
    <property type="match status" value="1"/>
</dbReference>
<protein>
    <submittedName>
        <fullName evidence="11">G_PROTEIN_RECEP_F1_2 domain-containing protein</fullName>
    </submittedName>
</protein>
<dbReference type="Pfam" id="PF00001">
    <property type="entry name" value="7tm_1"/>
    <property type="match status" value="1"/>
</dbReference>
<comment type="subcellular location">
    <subcellularLocation>
        <location evidence="1">Membrane</location>
        <topology evidence="1">Multi-pass membrane protein</topology>
    </subcellularLocation>
</comment>
<evidence type="ECO:0000256" key="2">
    <source>
        <dbReference type="ARBA" id="ARBA00022692"/>
    </source>
</evidence>
<proteinExistence type="predicted"/>
<keyword evidence="2 8" id="KW-0812">Transmembrane</keyword>
<dbReference type="AlphaFoldDB" id="A0A1I7WUI3"/>
<evidence type="ECO:0000256" key="4">
    <source>
        <dbReference type="ARBA" id="ARBA00023040"/>
    </source>
</evidence>
<evidence type="ECO:0000313" key="10">
    <source>
        <dbReference type="Proteomes" id="UP000095283"/>
    </source>
</evidence>
<keyword evidence="3 8" id="KW-1133">Transmembrane helix</keyword>
<dbReference type="WBParaSite" id="Hba_08802">
    <property type="protein sequence ID" value="Hba_08802"/>
    <property type="gene ID" value="Hba_08802"/>
</dbReference>
<keyword evidence="6" id="KW-0675">Receptor</keyword>
<feature type="domain" description="G-protein coupled receptors family 1 profile" evidence="9">
    <location>
        <begin position="38"/>
        <end position="178"/>
    </location>
</feature>
<dbReference type="SUPFAM" id="SSF81321">
    <property type="entry name" value="Family A G protein-coupled receptor-like"/>
    <property type="match status" value="1"/>
</dbReference>
<dbReference type="Gene3D" id="1.20.1070.10">
    <property type="entry name" value="Rhodopsin 7-helix transmembrane proteins"/>
    <property type="match status" value="1"/>
</dbReference>
<evidence type="ECO:0000256" key="1">
    <source>
        <dbReference type="ARBA" id="ARBA00004141"/>
    </source>
</evidence>
<reference evidence="11" key="1">
    <citation type="submission" date="2016-11" db="UniProtKB">
        <authorList>
            <consortium name="WormBaseParasite"/>
        </authorList>
    </citation>
    <scope>IDENTIFICATION</scope>
</reference>
<feature type="transmembrane region" description="Helical" evidence="8">
    <location>
        <begin position="172"/>
        <end position="198"/>
    </location>
</feature>
<dbReference type="InterPro" id="IPR017452">
    <property type="entry name" value="GPCR_Rhodpsn_7TM"/>
</dbReference>
<dbReference type="GO" id="GO:0004930">
    <property type="term" value="F:G protein-coupled receptor activity"/>
    <property type="evidence" value="ECO:0007669"/>
    <property type="project" value="UniProtKB-KW"/>
</dbReference>
<evidence type="ECO:0000256" key="6">
    <source>
        <dbReference type="ARBA" id="ARBA00023170"/>
    </source>
</evidence>
<feature type="transmembrane region" description="Helical" evidence="8">
    <location>
        <begin position="408"/>
        <end position="425"/>
    </location>
</feature>
<evidence type="ECO:0000256" key="3">
    <source>
        <dbReference type="ARBA" id="ARBA00022989"/>
    </source>
</evidence>
<dbReference type="Proteomes" id="UP000095283">
    <property type="component" value="Unplaced"/>
</dbReference>
<keyword evidence="5 8" id="KW-0472">Membrane</keyword>
<dbReference type="PROSITE" id="PS50262">
    <property type="entry name" value="G_PROTEIN_RECEP_F1_2"/>
    <property type="match status" value="1"/>
</dbReference>